<dbReference type="InterPro" id="IPR046318">
    <property type="entry name" value="DUF5344"/>
</dbReference>
<protein>
    <submittedName>
        <fullName evidence="2">YwqI/YxiC family protein</fullName>
    </submittedName>
</protein>
<comment type="caution">
    <text evidence="2">The sequence shown here is derived from an EMBL/GenBank/DDBJ whole genome shotgun (WGS) entry which is preliminary data.</text>
</comment>
<sequence length="89" mass="10366">MSQTIKFNDSVVMKKLDEVKKKLEAVSLKGPSAHSLGQNQLDFTKKWLYREEQISDMVKQYKKTVHKNIDDTRSNVKKLKEQDEALAKK</sequence>
<dbReference type="RefSeq" id="WP_271339148.1">
    <property type="nucleotide sequence ID" value="NZ_JAQKAB010000001.1"/>
</dbReference>
<proteinExistence type="predicted"/>
<reference evidence="2 3" key="1">
    <citation type="submission" date="2023-01" db="EMBL/GenBank/DDBJ databases">
        <title>Bacillus changyiensis sp. nov., isolated from a coastal deposit.</title>
        <authorList>
            <person name="Xiao G."/>
            <person name="Lai Q."/>
            <person name="Hu Z."/>
            <person name="Shao Z."/>
        </authorList>
    </citation>
    <scope>NUCLEOTIDE SEQUENCE [LARGE SCALE GENOMIC DNA]</scope>
    <source>
        <strain evidence="2 3">CLL-7-23</strain>
    </source>
</reference>
<name>A0ABT4WZ12_9BACI</name>
<keyword evidence="3" id="KW-1185">Reference proteome</keyword>
<evidence type="ECO:0000313" key="2">
    <source>
        <dbReference type="EMBL" id="MDA7025286.1"/>
    </source>
</evidence>
<keyword evidence="1" id="KW-0175">Coiled coil</keyword>
<organism evidence="2 3">
    <name type="scientific">Bacillus changyiensis</name>
    <dbReference type="NCBI Taxonomy" id="3004103"/>
    <lineage>
        <taxon>Bacteria</taxon>
        <taxon>Bacillati</taxon>
        <taxon>Bacillota</taxon>
        <taxon>Bacilli</taxon>
        <taxon>Bacillales</taxon>
        <taxon>Bacillaceae</taxon>
        <taxon>Bacillus</taxon>
    </lineage>
</organism>
<dbReference type="Pfam" id="PF17279">
    <property type="entry name" value="DUF5344"/>
    <property type="match status" value="1"/>
</dbReference>
<evidence type="ECO:0000313" key="3">
    <source>
        <dbReference type="Proteomes" id="UP001211894"/>
    </source>
</evidence>
<evidence type="ECO:0000256" key="1">
    <source>
        <dbReference type="SAM" id="Coils"/>
    </source>
</evidence>
<feature type="coiled-coil region" evidence="1">
    <location>
        <begin position="62"/>
        <end position="89"/>
    </location>
</feature>
<dbReference type="EMBL" id="JAQKAB010000001">
    <property type="protein sequence ID" value="MDA7025286.1"/>
    <property type="molecule type" value="Genomic_DNA"/>
</dbReference>
<accession>A0ABT4WZ12</accession>
<dbReference type="Proteomes" id="UP001211894">
    <property type="component" value="Unassembled WGS sequence"/>
</dbReference>
<gene>
    <name evidence="2" type="ORF">PJ311_01525</name>
</gene>